<name>A0A451BCW2_9GAMM</name>
<keyword evidence="1" id="KW-0472">Membrane</keyword>
<feature type="transmembrane region" description="Helical" evidence="1">
    <location>
        <begin position="6"/>
        <end position="25"/>
    </location>
</feature>
<dbReference type="EMBL" id="CAADGH010000042">
    <property type="protein sequence ID" value="VFK76119.1"/>
    <property type="molecule type" value="Genomic_DNA"/>
</dbReference>
<sequence>MNGNVVDKVGWVASVMAMLMFSSYLDQIRLNLNGNPGSVILPIVTTLNCVTWTFYALFKPEKDWPLFSCNTLSAMIGFVTAMTAIFA</sequence>
<keyword evidence="1" id="KW-0812">Transmembrane</keyword>
<keyword evidence="1" id="KW-1133">Transmembrane helix</keyword>
<dbReference type="AlphaFoldDB" id="A0A451BCW2"/>
<gene>
    <name evidence="2" type="ORF">BECKMB1821G_GA0114241_101732</name>
    <name evidence="4" type="ORF">BECKMB1821H_GA0114242_104225</name>
    <name evidence="3" type="ORF">BECKMB1821I_GA0114274_104225</name>
</gene>
<organism evidence="4">
    <name type="scientific">Candidatus Kentrum sp. MB</name>
    <dbReference type="NCBI Taxonomy" id="2138164"/>
    <lineage>
        <taxon>Bacteria</taxon>
        <taxon>Pseudomonadati</taxon>
        <taxon>Pseudomonadota</taxon>
        <taxon>Gammaproteobacteria</taxon>
        <taxon>Candidatus Kentrum</taxon>
    </lineage>
</organism>
<accession>A0A451BCW2</accession>
<evidence type="ECO:0000313" key="3">
    <source>
        <dbReference type="EMBL" id="VFK33260.1"/>
    </source>
</evidence>
<feature type="transmembrane region" description="Helical" evidence="1">
    <location>
        <begin position="37"/>
        <end position="58"/>
    </location>
</feature>
<evidence type="ECO:0000313" key="2">
    <source>
        <dbReference type="EMBL" id="VFK25993.1"/>
    </source>
</evidence>
<dbReference type="Gene3D" id="1.20.1280.290">
    <property type="match status" value="1"/>
</dbReference>
<dbReference type="EMBL" id="CAADFQ010000042">
    <property type="protein sequence ID" value="VFK33260.1"/>
    <property type="molecule type" value="Genomic_DNA"/>
</dbReference>
<evidence type="ECO:0000313" key="4">
    <source>
        <dbReference type="EMBL" id="VFK76119.1"/>
    </source>
</evidence>
<reference evidence="4" key="1">
    <citation type="submission" date="2019-02" db="EMBL/GenBank/DDBJ databases">
        <authorList>
            <person name="Gruber-Vodicka R. H."/>
            <person name="Seah K. B. B."/>
        </authorList>
    </citation>
    <scope>NUCLEOTIDE SEQUENCE</scope>
    <source>
        <strain evidence="2">BECK_BZ197</strain>
        <strain evidence="4">BECK_BZ198</strain>
        <strain evidence="3">BECK_BZ199</strain>
    </source>
</reference>
<dbReference type="EMBL" id="CAADFO010000017">
    <property type="protein sequence ID" value="VFK25993.1"/>
    <property type="molecule type" value="Genomic_DNA"/>
</dbReference>
<protein>
    <submittedName>
        <fullName evidence="4">Sugar efflux transporter for intercellular exchange</fullName>
    </submittedName>
</protein>
<evidence type="ECO:0000256" key="1">
    <source>
        <dbReference type="SAM" id="Phobius"/>
    </source>
</evidence>
<proteinExistence type="predicted"/>
<feature type="transmembrane region" description="Helical" evidence="1">
    <location>
        <begin position="64"/>
        <end position="86"/>
    </location>
</feature>